<dbReference type="EMBL" id="SGXA01000003">
    <property type="protein sequence ID" value="RZS69190.1"/>
    <property type="molecule type" value="Genomic_DNA"/>
</dbReference>
<dbReference type="InterPro" id="IPR000843">
    <property type="entry name" value="HTH_LacI"/>
</dbReference>
<feature type="domain" description="HTH lacI-type" evidence="4">
    <location>
        <begin position="4"/>
        <end position="61"/>
    </location>
</feature>
<protein>
    <submittedName>
        <fullName evidence="5">LacI family transcriptional regulator</fullName>
    </submittedName>
</protein>
<organism evidence="5 6">
    <name type="scientific">Pseudobacter ginsenosidimutans</name>
    <dbReference type="NCBI Taxonomy" id="661488"/>
    <lineage>
        <taxon>Bacteria</taxon>
        <taxon>Pseudomonadati</taxon>
        <taxon>Bacteroidota</taxon>
        <taxon>Chitinophagia</taxon>
        <taxon>Chitinophagales</taxon>
        <taxon>Chitinophagaceae</taxon>
        <taxon>Pseudobacter</taxon>
    </lineage>
</organism>
<dbReference type="InterPro" id="IPR010982">
    <property type="entry name" value="Lambda_DNA-bd_dom_sf"/>
</dbReference>
<dbReference type="SMART" id="SM00354">
    <property type="entry name" value="HTH_LACI"/>
    <property type="match status" value="1"/>
</dbReference>
<evidence type="ECO:0000256" key="2">
    <source>
        <dbReference type="ARBA" id="ARBA00023125"/>
    </source>
</evidence>
<keyword evidence="6" id="KW-1185">Reference proteome</keyword>
<gene>
    <name evidence="5" type="ORF">EV199_5023</name>
</gene>
<evidence type="ECO:0000256" key="3">
    <source>
        <dbReference type="ARBA" id="ARBA00023163"/>
    </source>
</evidence>
<reference evidence="5 6" key="1">
    <citation type="submission" date="2019-02" db="EMBL/GenBank/DDBJ databases">
        <title>Genomic Encyclopedia of Type Strains, Phase IV (KMG-IV): sequencing the most valuable type-strain genomes for metagenomic binning, comparative biology and taxonomic classification.</title>
        <authorList>
            <person name="Goeker M."/>
        </authorList>
    </citation>
    <scope>NUCLEOTIDE SEQUENCE [LARGE SCALE GENOMIC DNA]</scope>
    <source>
        <strain evidence="5 6">DSM 18116</strain>
    </source>
</reference>
<dbReference type="RefSeq" id="WP_130543546.1">
    <property type="nucleotide sequence ID" value="NZ_CP042431.1"/>
</dbReference>
<dbReference type="InterPro" id="IPR028082">
    <property type="entry name" value="Peripla_BP_I"/>
</dbReference>
<dbReference type="Proteomes" id="UP000293874">
    <property type="component" value="Unassembled WGS sequence"/>
</dbReference>
<dbReference type="Pfam" id="PF00356">
    <property type="entry name" value="LacI"/>
    <property type="match status" value="1"/>
</dbReference>
<dbReference type="OrthoDB" id="9803256at2"/>
<keyword evidence="2" id="KW-0238">DNA-binding</keyword>
<dbReference type="Gene3D" id="3.40.50.2300">
    <property type="match status" value="2"/>
</dbReference>
<dbReference type="Pfam" id="PF13377">
    <property type="entry name" value="Peripla_BP_3"/>
    <property type="match status" value="1"/>
</dbReference>
<dbReference type="PANTHER" id="PTHR30146:SF109">
    <property type="entry name" value="HTH-TYPE TRANSCRIPTIONAL REGULATOR GALS"/>
    <property type="match status" value="1"/>
</dbReference>
<dbReference type="SUPFAM" id="SSF53822">
    <property type="entry name" value="Periplasmic binding protein-like I"/>
    <property type="match status" value="1"/>
</dbReference>
<dbReference type="CDD" id="cd19977">
    <property type="entry name" value="PBP1_EndR-like"/>
    <property type="match status" value="1"/>
</dbReference>
<evidence type="ECO:0000313" key="5">
    <source>
        <dbReference type="EMBL" id="RZS69190.1"/>
    </source>
</evidence>
<dbReference type="SUPFAM" id="SSF47413">
    <property type="entry name" value="lambda repressor-like DNA-binding domains"/>
    <property type="match status" value="1"/>
</dbReference>
<keyword evidence="1" id="KW-0805">Transcription regulation</keyword>
<dbReference type="PROSITE" id="PS00356">
    <property type="entry name" value="HTH_LACI_1"/>
    <property type="match status" value="1"/>
</dbReference>
<dbReference type="InterPro" id="IPR046335">
    <property type="entry name" value="LacI/GalR-like_sensor"/>
</dbReference>
<dbReference type="CDD" id="cd01392">
    <property type="entry name" value="HTH_LacI"/>
    <property type="match status" value="1"/>
</dbReference>
<accession>A0A4V2F093</accession>
<dbReference type="Gene3D" id="1.10.260.40">
    <property type="entry name" value="lambda repressor-like DNA-binding domains"/>
    <property type="match status" value="1"/>
</dbReference>
<comment type="caution">
    <text evidence="5">The sequence shown here is derived from an EMBL/GenBank/DDBJ whole genome shotgun (WGS) entry which is preliminary data.</text>
</comment>
<dbReference type="PANTHER" id="PTHR30146">
    <property type="entry name" value="LACI-RELATED TRANSCRIPTIONAL REPRESSOR"/>
    <property type="match status" value="1"/>
</dbReference>
<dbReference type="PROSITE" id="PS50932">
    <property type="entry name" value="HTH_LACI_2"/>
    <property type="match status" value="1"/>
</dbReference>
<dbReference type="GO" id="GO:0003700">
    <property type="term" value="F:DNA-binding transcription factor activity"/>
    <property type="evidence" value="ECO:0007669"/>
    <property type="project" value="TreeGrafter"/>
</dbReference>
<dbReference type="GO" id="GO:0000976">
    <property type="term" value="F:transcription cis-regulatory region binding"/>
    <property type="evidence" value="ECO:0007669"/>
    <property type="project" value="TreeGrafter"/>
</dbReference>
<sequence length="342" mass="38533">MKKVSLKDIAEITGVSTSTVSFILNGKASEMRISEALKKKVLATANKLGYQPNQIAVSLRTGQTKILGLLVEDISNNFFALLAKTIEDEAEKFGYRVVYCSTENDNKKGQALLRMLAQRQVDGFLITPTLGMETDIIKLQLQHKPVVLMDRYFPEVDVPHVLVNNYGGVTSAMQHLIQQGYERIAFITVDLALNQMQEREDAYNDALSKSSTQKTKSKKNILSIDPTASREEKKKLIARFLKNNKPDAVFFATNYLGILGLECLREQKIRIPEELAVVCFDDHDIFRLYIPDISVVQQPVEEMGRRAVHLLMDQLGKNRGAATKNQLRLDATFVPRESTQKI</sequence>
<name>A0A4V2F093_9BACT</name>
<evidence type="ECO:0000256" key="1">
    <source>
        <dbReference type="ARBA" id="ARBA00023015"/>
    </source>
</evidence>
<dbReference type="AlphaFoldDB" id="A0A4V2F093"/>
<proteinExistence type="predicted"/>
<keyword evidence="3" id="KW-0804">Transcription</keyword>
<evidence type="ECO:0000313" key="6">
    <source>
        <dbReference type="Proteomes" id="UP000293874"/>
    </source>
</evidence>
<evidence type="ECO:0000259" key="4">
    <source>
        <dbReference type="PROSITE" id="PS50932"/>
    </source>
</evidence>